<reference evidence="10 11" key="1">
    <citation type="submission" date="2018-04" db="EMBL/GenBank/DDBJ databases">
        <title>Genomic Encyclopedia of Archaeal and Bacterial Type Strains, Phase II (KMG-II): from individual species to whole genera.</title>
        <authorList>
            <person name="Goeker M."/>
        </authorList>
    </citation>
    <scope>NUCLEOTIDE SEQUENCE [LARGE SCALE GENOMIC DNA]</scope>
    <source>
        <strain evidence="10 11">DSM 18064</strain>
    </source>
</reference>
<feature type="domain" description="3-deoxy-D-manno-octulosonic-acid transferase N-terminal" evidence="9">
    <location>
        <begin position="14"/>
        <end position="170"/>
    </location>
</feature>
<dbReference type="Proteomes" id="UP000243859">
    <property type="component" value="Unassembled WGS sequence"/>
</dbReference>
<dbReference type="UniPathway" id="UPA00958"/>
<evidence type="ECO:0000256" key="2">
    <source>
        <dbReference type="ARBA" id="ARBA00004713"/>
    </source>
</evidence>
<sequence>MDDGPGDGPLPARPEGPLIWLHHPPAAAVGMLEEMLSQVREEHPDLTVLLSHPPEHGNGGMPPNAWTIVQHDPPPERAASADFVAHWRPDLAFWFPDDAVSRLSNACMDSGTRNFLVATSVPDRWRARWGGRRSRNRLRRFDHLFVSQPHDLPLFRSFGFSPDQISLAGPLAPLTKPPACDEALQDALSYLFAGRPMWLAIGTSQAEDPLICAAQANAMRLSHRLLLVLAPDRPQRAPALADALSAKGWRVARRSLGEEPEEDTQIYLADSPGEAGLWYRLAPICFLGGTLAGGRARDPYAPAGLGAAILHGPFTGGYGERYQRLNQMAGAWQVRDASGLAEALNALLSPERAAAMALAAWKVATEGAEAANRIGSHVLRALREGGH</sequence>
<organism evidence="10 11">
    <name type="scientific">Rhodovulum imhoffii</name>
    <dbReference type="NCBI Taxonomy" id="365340"/>
    <lineage>
        <taxon>Bacteria</taxon>
        <taxon>Pseudomonadati</taxon>
        <taxon>Pseudomonadota</taxon>
        <taxon>Alphaproteobacteria</taxon>
        <taxon>Rhodobacterales</taxon>
        <taxon>Paracoccaceae</taxon>
        <taxon>Rhodovulum</taxon>
    </lineage>
</organism>
<dbReference type="PANTHER" id="PTHR42755:SF1">
    <property type="entry name" value="3-DEOXY-D-MANNO-OCTULOSONIC ACID TRANSFERASE, MITOCHONDRIAL-RELATED"/>
    <property type="match status" value="1"/>
</dbReference>
<proteinExistence type="inferred from homology"/>
<comment type="caution">
    <text evidence="10">The sequence shown here is derived from an EMBL/GenBank/DDBJ whole genome shotgun (WGS) entry which is preliminary data.</text>
</comment>
<keyword evidence="8" id="KW-0472">Membrane</keyword>
<dbReference type="InterPro" id="IPR038107">
    <property type="entry name" value="Glycos_transf_N_sf"/>
</dbReference>
<dbReference type="PANTHER" id="PTHR42755">
    <property type="entry name" value="3-DEOXY-MANNO-OCTULOSONATE CYTIDYLYLTRANSFERASE"/>
    <property type="match status" value="1"/>
</dbReference>
<evidence type="ECO:0000259" key="9">
    <source>
        <dbReference type="Pfam" id="PF04413"/>
    </source>
</evidence>
<evidence type="ECO:0000313" key="11">
    <source>
        <dbReference type="Proteomes" id="UP000243859"/>
    </source>
</evidence>
<keyword evidence="11" id="KW-1185">Reference proteome</keyword>
<accession>A0A2T5BUV6</accession>
<evidence type="ECO:0000313" key="10">
    <source>
        <dbReference type="EMBL" id="PTN03304.1"/>
    </source>
</evidence>
<name>A0A2T5BUV6_9RHOB</name>
<keyword evidence="5 8" id="KW-0808">Transferase</keyword>
<dbReference type="InterPro" id="IPR007507">
    <property type="entry name" value="Glycos_transf_N"/>
</dbReference>
<comment type="similarity">
    <text evidence="8">Belongs to the glycosyltransferase group 1 family.</text>
</comment>
<comment type="function">
    <text evidence="1 8">Involved in lipopolysaccharide (LPS) biosynthesis. Catalyzes the transfer of 3-deoxy-D-manno-octulosonate (Kdo) residue(s) from CMP-Kdo to lipid IV(A), the tetraacyldisaccharide-1,4'-bisphosphate precursor of lipid A.</text>
</comment>
<evidence type="ECO:0000256" key="8">
    <source>
        <dbReference type="RuleBase" id="RU365103"/>
    </source>
</evidence>
<keyword evidence="8" id="KW-1003">Cell membrane</keyword>
<comment type="catalytic activity">
    <reaction evidence="7 8">
        <text>lipid IVA (E. coli) + CMP-3-deoxy-beta-D-manno-octulosonate = alpha-Kdo-(2-&gt;6)-lipid IVA (E. coli) + CMP + H(+)</text>
        <dbReference type="Rhea" id="RHEA:28066"/>
        <dbReference type="ChEBI" id="CHEBI:15378"/>
        <dbReference type="ChEBI" id="CHEBI:58603"/>
        <dbReference type="ChEBI" id="CHEBI:60364"/>
        <dbReference type="ChEBI" id="CHEBI:60377"/>
        <dbReference type="ChEBI" id="CHEBI:85987"/>
        <dbReference type="EC" id="2.4.99.12"/>
    </reaction>
</comment>
<dbReference type="GO" id="GO:0009245">
    <property type="term" value="P:lipid A biosynthetic process"/>
    <property type="evidence" value="ECO:0007669"/>
    <property type="project" value="TreeGrafter"/>
</dbReference>
<evidence type="ECO:0000256" key="4">
    <source>
        <dbReference type="ARBA" id="ARBA00019077"/>
    </source>
</evidence>
<evidence type="ECO:0000256" key="6">
    <source>
        <dbReference type="ARBA" id="ARBA00031445"/>
    </source>
</evidence>
<keyword evidence="8" id="KW-0448">Lipopolysaccharide biosynthesis</keyword>
<evidence type="ECO:0000256" key="3">
    <source>
        <dbReference type="ARBA" id="ARBA00012621"/>
    </source>
</evidence>
<dbReference type="AlphaFoldDB" id="A0A2T5BUV6"/>
<evidence type="ECO:0000256" key="5">
    <source>
        <dbReference type="ARBA" id="ARBA00022679"/>
    </source>
</evidence>
<evidence type="ECO:0000256" key="1">
    <source>
        <dbReference type="ARBA" id="ARBA00003394"/>
    </source>
</evidence>
<dbReference type="RefSeq" id="WP_170106724.1">
    <property type="nucleotide sequence ID" value="NZ_NHSI01000062.1"/>
</dbReference>
<dbReference type="InterPro" id="IPR039901">
    <property type="entry name" value="Kdotransferase"/>
</dbReference>
<protein>
    <recommendedName>
        <fullName evidence="4 8">3-deoxy-D-manno-octulosonic acid transferase</fullName>
        <shortName evidence="8">Kdo transferase</shortName>
        <ecNumber evidence="3 8">2.4.99.12</ecNumber>
    </recommendedName>
    <alternativeName>
        <fullName evidence="6 8">Lipid IV(A) 3-deoxy-D-manno-octulosonic acid transferase</fullName>
    </alternativeName>
</protein>
<dbReference type="Gene3D" id="3.40.50.2000">
    <property type="entry name" value="Glycogen Phosphorylase B"/>
    <property type="match status" value="1"/>
</dbReference>
<dbReference type="Gene3D" id="3.40.50.11720">
    <property type="entry name" value="3-Deoxy-D-manno-octulosonic-acid transferase, N-terminal domain"/>
    <property type="match status" value="1"/>
</dbReference>
<dbReference type="EMBL" id="QAAA01000003">
    <property type="protein sequence ID" value="PTN03304.1"/>
    <property type="molecule type" value="Genomic_DNA"/>
</dbReference>
<dbReference type="GO" id="GO:0005886">
    <property type="term" value="C:plasma membrane"/>
    <property type="evidence" value="ECO:0007669"/>
    <property type="project" value="UniProtKB-SubCell"/>
</dbReference>
<dbReference type="Pfam" id="PF04413">
    <property type="entry name" value="Glycos_transf_N"/>
    <property type="match status" value="1"/>
</dbReference>
<comment type="subcellular location">
    <subcellularLocation>
        <location evidence="8">Cell membrane</location>
    </subcellularLocation>
</comment>
<gene>
    <name evidence="10" type="ORF">C8N32_103147</name>
</gene>
<evidence type="ECO:0000256" key="7">
    <source>
        <dbReference type="ARBA" id="ARBA00049183"/>
    </source>
</evidence>
<dbReference type="EC" id="2.4.99.12" evidence="3 8"/>
<dbReference type="GO" id="GO:0009244">
    <property type="term" value="P:lipopolysaccharide core region biosynthetic process"/>
    <property type="evidence" value="ECO:0007669"/>
    <property type="project" value="UniProtKB-UniRule"/>
</dbReference>
<comment type="pathway">
    <text evidence="2 8">Bacterial outer membrane biogenesis; LPS core biosynthesis.</text>
</comment>
<dbReference type="GO" id="GO:0043842">
    <property type="term" value="F:Kdo transferase activity"/>
    <property type="evidence" value="ECO:0007669"/>
    <property type="project" value="UniProtKB-EC"/>
</dbReference>